<name>A0A845BFB0_9PROT</name>
<dbReference type="EMBL" id="SNVJ01000025">
    <property type="protein sequence ID" value="MXP65675.1"/>
    <property type="molecule type" value="Genomic_DNA"/>
</dbReference>
<accession>A0A845BFB0</accession>
<evidence type="ECO:0000313" key="6">
    <source>
        <dbReference type="Proteomes" id="UP000460715"/>
    </source>
</evidence>
<dbReference type="Gene3D" id="1.25.40.10">
    <property type="entry name" value="Tetratricopeptide repeat domain"/>
    <property type="match status" value="2"/>
</dbReference>
<dbReference type="GO" id="GO:0008168">
    <property type="term" value="F:methyltransferase activity"/>
    <property type="evidence" value="ECO:0007669"/>
    <property type="project" value="UniProtKB-KW"/>
</dbReference>
<feature type="repeat" description="TPR" evidence="3">
    <location>
        <begin position="37"/>
        <end position="70"/>
    </location>
</feature>
<dbReference type="InterPro" id="IPR019734">
    <property type="entry name" value="TPR_rpt"/>
</dbReference>
<gene>
    <name evidence="5" type="ORF">E0493_20195</name>
</gene>
<dbReference type="AlphaFoldDB" id="A0A845BFB0"/>
<feature type="repeat" description="TPR" evidence="3">
    <location>
        <begin position="3"/>
        <end position="36"/>
    </location>
</feature>
<dbReference type="PROSITE" id="PS50005">
    <property type="entry name" value="TPR"/>
    <property type="match status" value="3"/>
</dbReference>
<organism evidence="5 6">
    <name type="scientific">Teichococcus coralli</name>
    <dbReference type="NCBI Taxonomy" id="2545983"/>
    <lineage>
        <taxon>Bacteria</taxon>
        <taxon>Pseudomonadati</taxon>
        <taxon>Pseudomonadota</taxon>
        <taxon>Alphaproteobacteria</taxon>
        <taxon>Acetobacterales</taxon>
        <taxon>Roseomonadaceae</taxon>
        <taxon>Roseomonas</taxon>
    </lineage>
</organism>
<keyword evidence="3" id="KW-0802">TPR repeat</keyword>
<dbReference type="Gene3D" id="3.40.50.150">
    <property type="entry name" value="Vaccinia Virus protein VP39"/>
    <property type="match status" value="1"/>
</dbReference>
<feature type="repeat" description="TPR" evidence="3">
    <location>
        <begin position="71"/>
        <end position="104"/>
    </location>
</feature>
<sequence>MTPEALLREAVARHQAGDLEGAAARYERLLAVRPDDANALNLLGLVFRQRGDLPRALGLIRRAVALQPAAPVFLATLGGTLAEAGQLAAAVEALRAALAIRPNDPTSLRNLGQALCGLGRSGEALAPLRRAVALAPAAGEAHLALAHACREAGKTAAAAAAARAALLLPNLAPQLAEQARFLLAALGEGAAPDRAPATYVRDLFDQYAPRFERDLEDKLAYRTPAALADLLAEAGLAADGSRQVLDLGCGTGLSGRALAPFAHRLEGVDLSPRMLAEAARQGCYAALHEADLLAFLPRHPGQFDLIAAADVLNYLGELRPALAGMATALRPGGYLAFSVESGAGDTYALGPGLRYRHDLPALRALLAALDLRILAERSLVLRQELGQPVAGAAFVLRVA</sequence>
<comment type="caution">
    <text evidence="5">The sequence shown here is derived from an EMBL/GenBank/DDBJ whole genome shotgun (WGS) entry which is preliminary data.</text>
</comment>
<dbReference type="SUPFAM" id="SSF48452">
    <property type="entry name" value="TPR-like"/>
    <property type="match status" value="1"/>
</dbReference>
<dbReference type="SMART" id="SM00028">
    <property type="entry name" value="TPR"/>
    <property type="match status" value="5"/>
</dbReference>
<dbReference type="InterPro" id="IPR011990">
    <property type="entry name" value="TPR-like_helical_dom_sf"/>
</dbReference>
<evidence type="ECO:0000259" key="4">
    <source>
        <dbReference type="Pfam" id="PF13649"/>
    </source>
</evidence>
<evidence type="ECO:0000256" key="2">
    <source>
        <dbReference type="ARBA" id="ARBA00022679"/>
    </source>
</evidence>
<dbReference type="PANTHER" id="PTHR43861:SF1">
    <property type="entry name" value="TRANS-ACONITATE 2-METHYLTRANSFERASE"/>
    <property type="match status" value="1"/>
</dbReference>
<proteinExistence type="predicted"/>
<keyword evidence="6" id="KW-1185">Reference proteome</keyword>
<dbReference type="InterPro" id="IPR029063">
    <property type="entry name" value="SAM-dependent_MTases_sf"/>
</dbReference>
<dbReference type="GO" id="GO:0032259">
    <property type="term" value="P:methylation"/>
    <property type="evidence" value="ECO:0007669"/>
    <property type="project" value="UniProtKB-KW"/>
</dbReference>
<dbReference type="Proteomes" id="UP000460715">
    <property type="component" value="Unassembled WGS sequence"/>
</dbReference>
<dbReference type="Pfam" id="PF13649">
    <property type="entry name" value="Methyltransf_25"/>
    <property type="match status" value="1"/>
</dbReference>
<dbReference type="InterPro" id="IPR041698">
    <property type="entry name" value="Methyltransf_25"/>
</dbReference>
<dbReference type="OrthoDB" id="465636at2"/>
<dbReference type="Pfam" id="PF13432">
    <property type="entry name" value="TPR_16"/>
    <property type="match status" value="1"/>
</dbReference>
<dbReference type="Pfam" id="PF13414">
    <property type="entry name" value="TPR_11"/>
    <property type="match status" value="1"/>
</dbReference>
<dbReference type="PANTHER" id="PTHR43861">
    <property type="entry name" value="TRANS-ACONITATE 2-METHYLTRANSFERASE-RELATED"/>
    <property type="match status" value="1"/>
</dbReference>
<protein>
    <submittedName>
        <fullName evidence="5">Tetratricopeptide repeat protein</fullName>
    </submittedName>
</protein>
<evidence type="ECO:0000256" key="1">
    <source>
        <dbReference type="ARBA" id="ARBA00022603"/>
    </source>
</evidence>
<dbReference type="CDD" id="cd02440">
    <property type="entry name" value="AdoMet_MTases"/>
    <property type="match status" value="1"/>
</dbReference>
<evidence type="ECO:0000313" key="5">
    <source>
        <dbReference type="EMBL" id="MXP65675.1"/>
    </source>
</evidence>
<dbReference type="SUPFAM" id="SSF53335">
    <property type="entry name" value="S-adenosyl-L-methionine-dependent methyltransferases"/>
    <property type="match status" value="1"/>
</dbReference>
<keyword evidence="1" id="KW-0489">Methyltransferase</keyword>
<reference evidence="5 6" key="1">
    <citation type="submission" date="2019-03" db="EMBL/GenBank/DDBJ databases">
        <title>Roseomonas sp. a novel Roseomonas species isolated from Sea whip Gorgonian.</title>
        <authorList>
            <person name="Li F."/>
            <person name="Pan X."/>
            <person name="Huang S."/>
            <person name="Li Z."/>
            <person name="Meng B."/>
        </authorList>
    </citation>
    <scope>NUCLEOTIDE SEQUENCE [LARGE SCALE GENOMIC DNA]</scope>
    <source>
        <strain evidence="5 6">M0104</strain>
    </source>
</reference>
<keyword evidence="2" id="KW-0808">Transferase</keyword>
<evidence type="ECO:0000256" key="3">
    <source>
        <dbReference type="PROSITE-ProRule" id="PRU00339"/>
    </source>
</evidence>
<feature type="domain" description="Methyltransferase" evidence="4">
    <location>
        <begin position="244"/>
        <end position="333"/>
    </location>
</feature>